<evidence type="ECO:0000313" key="1">
    <source>
        <dbReference type="EMBL" id="KAF4033076.1"/>
    </source>
</evidence>
<evidence type="ECO:0000313" key="3">
    <source>
        <dbReference type="Proteomes" id="UP000602510"/>
    </source>
</evidence>
<reference evidence="1" key="1">
    <citation type="submission" date="2020-04" db="EMBL/GenBank/DDBJ databases">
        <title>Hybrid Assembly of Korean Phytophthora infestans isolates.</title>
        <authorList>
            <person name="Prokchorchik M."/>
            <person name="Lee Y."/>
            <person name="Seo J."/>
            <person name="Cho J.-H."/>
            <person name="Park Y.-E."/>
            <person name="Jang D.-C."/>
            <person name="Im J.-S."/>
            <person name="Choi J.-G."/>
            <person name="Park H.-J."/>
            <person name="Lee G.-B."/>
            <person name="Lee Y.-G."/>
            <person name="Hong S.-Y."/>
            <person name="Cho K."/>
            <person name="Sohn K.H."/>
        </authorList>
    </citation>
    <scope>NUCLEOTIDE SEQUENCE</scope>
    <source>
        <strain evidence="1">KR_1_A1</strain>
        <strain evidence="2">KR_2_A2</strain>
    </source>
</reference>
<name>A0A833S524_PHYIN</name>
<dbReference type="EMBL" id="JAACNO010002901">
    <property type="protein sequence ID" value="KAF4129947.1"/>
    <property type="molecule type" value="Genomic_DNA"/>
</dbReference>
<proteinExistence type="predicted"/>
<sequence length="72" mass="7930">MLSSRMPKSMAEKKDVAQLIEKNGGMPTCSHCLLQERAQLEDFRSSGALLVEAAHRYQGRASATQPPDWGGR</sequence>
<accession>A0A833S524</accession>
<evidence type="ECO:0000313" key="2">
    <source>
        <dbReference type="EMBL" id="KAF4129947.1"/>
    </source>
</evidence>
<dbReference type="EMBL" id="WSZM01000435">
    <property type="protein sequence ID" value="KAF4033076.1"/>
    <property type="molecule type" value="Genomic_DNA"/>
</dbReference>
<gene>
    <name evidence="1" type="ORF">GN244_ATG14960</name>
    <name evidence="2" type="ORF">GN958_ATG20839</name>
</gene>
<dbReference type="Proteomes" id="UP000704712">
    <property type="component" value="Unassembled WGS sequence"/>
</dbReference>
<dbReference type="Proteomes" id="UP000602510">
    <property type="component" value="Unassembled WGS sequence"/>
</dbReference>
<keyword evidence="3" id="KW-1185">Reference proteome</keyword>
<protein>
    <submittedName>
        <fullName evidence="1">Uncharacterized protein</fullName>
    </submittedName>
</protein>
<organism evidence="1 3">
    <name type="scientific">Phytophthora infestans</name>
    <name type="common">Potato late blight agent</name>
    <name type="synonym">Botrytis infestans</name>
    <dbReference type="NCBI Taxonomy" id="4787"/>
    <lineage>
        <taxon>Eukaryota</taxon>
        <taxon>Sar</taxon>
        <taxon>Stramenopiles</taxon>
        <taxon>Oomycota</taxon>
        <taxon>Peronosporomycetes</taxon>
        <taxon>Peronosporales</taxon>
        <taxon>Peronosporaceae</taxon>
        <taxon>Phytophthora</taxon>
    </lineage>
</organism>
<dbReference type="AlphaFoldDB" id="A0A833S524"/>
<comment type="caution">
    <text evidence="1">The sequence shown here is derived from an EMBL/GenBank/DDBJ whole genome shotgun (WGS) entry which is preliminary data.</text>
</comment>